<dbReference type="Pfam" id="PF25601">
    <property type="entry name" value="AAA_lid_14"/>
    <property type="match status" value="1"/>
</dbReference>
<accession>A0AAU9E8Z0</accession>
<dbReference type="InterPro" id="IPR025943">
    <property type="entry name" value="Sigma_54_int_dom_ATP-bd_2"/>
</dbReference>
<dbReference type="GO" id="GO:0043565">
    <property type="term" value="F:sequence-specific DNA binding"/>
    <property type="evidence" value="ECO:0007669"/>
    <property type="project" value="InterPro"/>
</dbReference>
<keyword evidence="2" id="KW-0067">ATP-binding</keyword>
<dbReference type="GO" id="GO:0005524">
    <property type="term" value="F:ATP binding"/>
    <property type="evidence" value="ECO:0007669"/>
    <property type="project" value="UniProtKB-KW"/>
</dbReference>
<proteinExistence type="predicted"/>
<dbReference type="SUPFAM" id="SSF46689">
    <property type="entry name" value="Homeodomain-like"/>
    <property type="match status" value="1"/>
</dbReference>
<dbReference type="InterPro" id="IPR002197">
    <property type="entry name" value="HTH_Fis"/>
</dbReference>
<evidence type="ECO:0000256" key="3">
    <source>
        <dbReference type="ARBA" id="ARBA00023015"/>
    </source>
</evidence>
<keyword evidence="4" id="KW-0804">Transcription</keyword>
<evidence type="ECO:0000256" key="2">
    <source>
        <dbReference type="ARBA" id="ARBA00022840"/>
    </source>
</evidence>
<dbReference type="PROSITE" id="PS50110">
    <property type="entry name" value="RESPONSE_REGULATORY"/>
    <property type="match status" value="1"/>
</dbReference>
<dbReference type="SUPFAM" id="SSF52540">
    <property type="entry name" value="P-loop containing nucleoside triphosphate hydrolases"/>
    <property type="match status" value="1"/>
</dbReference>
<dbReference type="Pfam" id="PF00072">
    <property type="entry name" value="Response_reg"/>
    <property type="match status" value="1"/>
</dbReference>
<dbReference type="SMART" id="SM00382">
    <property type="entry name" value="AAA"/>
    <property type="match status" value="1"/>
</dbReference>
<dbReference type="CDD" id="cd00009">
    <property type="entry name" value="AAA"/>
    <property type="match status" value="1"/>
</dbReference>
<evidence type="ECO:0000256" key="4">
    <source>
        <dbReference type="ARBA" id="ARBA00023163"/>
    </source>
</evidence>
<dbReference type="PROSITE" id="PS50045">
    <property type="entry name" value="SIGMA54_INTERACT_4"/>
    <property type="match status" value="1"/>
</dbReference>
<dbReference type="InterPro" id="IPR009057">
    <property type="entry name" value="Homeodomain-like_sf"/>
</dbReference>
<dbReference type="AlphaFoldDB" id="A0AAU9E8Z0"/>
<dbReference type="GO" id="GO:0000160">
    <property type="term" value="P:phosphorelay signal transduction system"/>
    <property type="evidence" value="ECO:0007669"/>
    <property type="project" value="InterPro"/>
</dbReference>
<reference evidence="10" key="1">
    <citation type="journal article" date="2023" name="Arch. Microbiol.">
        <title>Desulfoferula mesophilus gen. nov. sp. nov., a mesophilic sulfate-reducing bacterium isolated from a brackish lake sediment.</title>
        <authorList>
            <person name="Watanabe T."/>
            <person name="Yabe T."/>
            <person name="Tsuji J.M."/>
            <person name="Fukui M."/>
        </authorList>
    </citation>
    <scope>NUCLEOTIDE SEQUENCE [LARGE SCALE GENOMIC DNA]</scope>
    <source>
        <strain evidence="10">12FAK</strain>
    </source>
</reference>
<evidence type="ECO:0000313" key="10">
    <source>
        <dbReference type="Proteomes" id="UP001366166"/>
    </source>
</evidence>
<evidence type="ECO:0000256" key="5">
    <source>
        <dbReference type="PROSITE-ProRule" id="PRU00169"/>
    </source>
</evidence>
<dbReference type="PANTHER" id="PTHR32071:SF38">
    <property type="entry name" value="PSP OPERON TRANSCRIPTIONAL ACTIVATOR"/>
    <property type="match status" value="1"/>
</dbReference>
<dbReference type="InterPro" id="IPR002078">
    <property type="entry name" value="Sigma_54_int"/>
</dbReference>
<dbReference type="KEGG" id="dmp:FAK_06740"/>
<keyword evidence="1" id="KW-0547">Nucleotide-binding</keyword>
<evidence type="ECO:0000313" key="9">
    <source>
        <dbReference type="EMBL" id="BEQ13608.1"/>
    </source>
</evidence>
<evidence type="ECO:0000259" key="7">
    <source>
        <dbReference type="PROSITE" id="PS50045"/>
    </source>
</evidence>
<evidence type="ECO:0000256" key="1">
    <source>
        <dbReference type="ARBA" id="ARBA00022741"/>
    </source>
</evidence>
<dbReference type="PROSITE" id="PS00675">
    <property type="entry name" value="SIGMA54_INTERACT_1"/>
    <property type="match status" value="1"/>
</dbReference>
<dbReference type="SMART" id="SM00448">
    <property type="entry name" value="REC"/>
    <property type="match status" value="1"/>
</dbReference>
<dbReference type="InterPro" id="IPR025662">
    <property type="entry name" value="Sigma_54_int_dom_ATP-bd_1"/>
</dbReference>
<dbReference type="Gene3D" id="1.10.8.60">
    <property type="match status" value="1"/>
</dbReference>
<protein>
    <submittedName>
        <fullName evidence="9">Acetoacetate metabolism regulatory protein AtoC</fullName>
    </submittedName>
</protein>
<dbReference type="PROSITE" id="PS00676">
    <property type="entry name" value="SIGMA54_INTERACT_2"/>
    <property type="match status" value="1"/>
</dbReference>
<keyword evidence="10" id="KW-1185">Reference proteome</keyword>
<keyword evidence="5" id="KW-0597">Phosphoprotein</keyword>
<dbReference type="InterPro" id="IPR011006">
    <property type="entry name" value="CheY-like_superfamily"/>
</dbReference>
<feature type="domain" description="Response regulatory" evidence="8">
    <location>
        <begin position="5"/>
        <end position="117"/>
    </location>
</feature>
<evidence type="ECO:0000259" key="8">
    <source>
        <dbReference type="PROSITE" id="PS50110"/>
    </source>
</evidence>
<dbReference type="SUPFAM" id="SSF52172">
    <property type="entry name" value="CheY-like"/>
    <property type="match status" value="1"/>
</dbReference>
<feature type="region of interest" description="Disordered" evidence="6">
    <location>
        <begin position="387"/>
        <end position="410"/>
    </location>
</feature>
<evidence type="ECO:0000256" key="6">
    <source>
        <dbReference type="SAM" id="MobiDB-lite"/>
    </source>
</evidence>
<dbReference type="EMBL" id="AP028679">
    <property type="protein sequence ID" value="BEQ13608.1"/>
    <property type="molecule type" value="Genomic_DNA"/>
</dbReference>
<dbReference type="Proteomes" id="UP001366166">
    <property type="component" value="Chromosome"/>
</dbReference>
<dbReference type="Gene3D" id="1.10.10.60">
    <property type="entry name" value="Homeodomain-like"/>
    <property type="match status" value="1"/>
</dbReference>
<dbReference type="FunFam" id="3.40.50.300:FF:000006">
    <property type="entry name" value="DNA-binding transcriptional regulator NtrC"/>
    <property type="match status" value="1"/>
</dbReference>
<dbReference type="Pfam" id="PF00158">
    <property type="entry name" value="Sigma54_activat"/>
    <property type="match status" value="1"/>
</dbReference>
<dbReference type="Gene3D" id="3.40.50.300">
    <property type="entry name" value="P-loop containing nucleotide triphosphate hydrolases"/>
    <property type="match status" value="1"/>
</dbReference>
<dbReference type="InterPro" id="IPR058031">
    <property type="entry name" value="AAA_lid_NorR"/>
</dbReference>
<dbReference type="InterPro" id="IPR027417">
    <property type="entry name" value="P-loop_NTPase"/>
</dbReference>
<dbReference type="InterPro" id="IPR003593">
    <property type="entry name" value="AAA+_ATPase"/>
</dbReference>
<keyword evidence="3" id="KW-0805">Transcription regulation</keyword>
<name>A0AAU9E8Z0_9BACT</name>
<feature type="modified residue" description="4-aspartylphosphate" evidence="5">
    <location>
        <position position="52"/>
    </location>
</feature>
<dbReference type="Gene3D" id="3.40.50.2300">
    <property type="match status" value="1"/>
</dbReference>
<gene>
    <name evidence="9" type="ORF">FAK_06740</name>
</gene>
<dbReference type="GO" id="GO:0006355">
    <property type="term" value="P:regulation of DNA-templated transcription"/>
    <property type="evidence" value="ECO:0007669"/>
    <property type="project" value="InterPro"/>
</dbReference>
<sequence length="461" mass="50109">MLDYSLFVVDDEEFIRDAVVMNLPGYRVRALASAEEALEALKQEVPDLILLDIGLPGMDGVQALGRIKALHPQMLFIMITAYEDVNTVVAAMKQGVYDYVVKPLHMESLKATIDNALESIRLRKEVKALQERCLTENLPCMVAESHQIQGVMELVKQVAQSPDAPVLILGETGTGKELIAAAVHYQSPLHRGPLVALNCAALPKELIESELFGYEPGAFSGARAGGKKGLVEQAAGGTLFLDEVGDLPPEAQAKLLRFLDSGQYYKIGATRPGKAKVRVVAATNQDLETLVAEGRFRRDLYFRLGVVKVEVPSLNRRPEDVLPIARHFLGEMAQKYGKDFTGFTPRAEALLASRRYQGNVRELKGLVERGVLVGTGPLLEAEAMGLDQAAPPDGGEAGPGLAPLGPQGLDLSGTLEEVERGYLGRALELAQGNETKAAQLLGMNYHTFRYRKKKLLDGEGE</sequence>
<organism evidence="9 10">
    <name type="scientific">Desulfoferula mesophila</name>
    <dbReference type="NCBI Taxonomy" id="3058419"/>
    <lineage>
        <taxon>Bacteria</taxon>
        <taxon>Pseudomonadati</taxon>
        <taxon>Thermodesulfobacteriota</taxon>
        <taxon>Desulfarculia</taxon>
        <taxon>Desulfarculales</taxon>
        <taxon>Desulfarculaceae</taxon>
        <taxon>Desulfoferula</taxon>
    </lineage>
</organism>
<dbReference type="PANTHER" id="PTHR32071">
    <property type="entry name" value="TRANSCRIPTIONAL REGULATORY PROTEIN"/>
    <property type="match status" value="1"/>
</dbReference>
<dbReference type="Pfam" id="PF02954">
    <property type="entry name" value="HTH_8"/>
    <property type="match status" value="1"/>
</dbReference>
<dbReference type="RefSeq" id="WP_338605362.1">
    <property type="nucleotide sequence ID" value="NZ_AP028679.1"/>
</dbReference>
<dbReference type="InterPro" id="IPR001789">
    <property type="entry name" value="Sig_transdc_resp-reg_receiver"/>
</dbReference>
<feature type="domain" description="Sigma-54 factor interaction" evidence="7">
    <location>
        <begin position="141"/>
        <end position="372"/>
    </location>
</feature>